<dbReference type="Pfam" id="PF02518">
    <property type="entry name" value="HATPase_c"/>
    <property type="match status" value="1"/>
</dbReference>
<dbReference type="PANTHER" id="PTHR45436:SF5">
    <property type="entry name" value="SENSOR HISTIDINE KINASE TRCS"/>
    <property type="match status" value="1"/>
</dbReference>
<comment type="catalytic activity">
    <reaction evidence="1">
        <text>ATP + protein L-histidine = ADP + protein N-phospho-L-histidine.</text>
        <dbReference type="EC" id="2.7.13.3"/>
    </reaction>
</comment>
<proteinExistence type="predicted"/>
<dbReference type="EMBL" id="CP107006">
    <property type="protein sequence ID" value="UYQ91236.1"/>
    <property type="molecule type" value="Genomic_DNA"/>
</dbReference>
<evidence type="ECO:0000256" key="2">
    <source>
        <dbReference type="ARBA" id="ARBA00012438"/>
    </source>
</evidence>
<keyword evidence="4" id="KW-0808">Transferase</keyword>
<feature type="domain" description="Histidine kinase" evidence="9">
    <location>
        <begin position="147"/>
        <end position="339"/>
    </location>
</feature>
<dbReference type="Gene3D" id="1.10.287.130">
    <property type="match status" value="1"/>
</dbReference>
<evidence type="ECO:0000256" key="6">
    <source>
        <dbReference type="ARBA" id="ARBA00022777"/>
    </source>
</evidence>
<dbReference type="InterPro" id="IPR036097">
    <property type="entry name" value="HisK_dim/P_sf"/>
</dbReference>
<dbReference type="InterPro" id="IPR050428">
    <property type="entry name" value="TCS_sensor_his_kinase"/>
</dbReference>
<evidence type="ECO:0000256" key="8">
    <source>
        <dbReference type="SAM" id="Phobius"/>
    </source>
</evidence>
<dbReference type="Pfam" id="PF00512">
    <property type="entry name" value="HisKA"/>
    <property type="match status" value="1"/>
</dbReference>
<evidence type="ECO:0000256" key="5">
    <source>
        <dbReference type="ARBA" id="ARBA00022692"/>
    </source>
</evidence>
<keyword evidence="3" id="KW-0597">Phosphoprotein</keyword>
<keyword evidence="8" id="KW-0472">Membrane</keyword>
<dbReference type="PROSITE" id="PS50109">
    <property type="entry name" value="HIS_KIN"/>
    <property type="match status" value="1"/>
</dbReference>
<feature type="transmembrane region" description="Helical" evidence="8">
    <location>
        <begin position="56"/>
        <end position="80"/>
    </location>
</feature>
<dbReference type="PANTHER" id="PTHR45436">
    <property type="entry name" value="SENSOR HISTIDINE KINASE YKOH"/>
    <property type="match status" value="1"/>
</dbReference>
<evidence type="ECO:0000313" key="10">
    <source>
        <dbReference type="EMBL" id="UYQ91236.1"/>
    </source>
</evidence>
<dbReference type="InterPro" id="IPR005467">
    <property type="entry name" value="His_kinase_dom"/>
</dbReference>
<dbReference type="CDD" id="cd00082">
    <property type="entry name" value="HisKA"/>
    <property type="match status" value="1"/>
</dbReference>
<keyword evidence="11" id="KW-1185">Reference proteome</keyword>
<dbReference type="SUPFAM" id="SSF47384">
    <property type="entry name" value="Homodimeric domain of signal transducing histidine kinase"/>
    <property type="match status" value="1"/>
</dbReference>
<keyword evidence="7 8" id="KW-1133">Transmembrane helix</keyword>
<dbReference type="RefSeq" id="WP_264279705.1">
    <property type="nucleotide sequence ID" value="NZ_CP107006.1"/>
</dbReference>
<sequence length="356" mass="40089">MSKLLNYSLKRIVICAAAVLVCVIPIYYVALSRLWQYELDEHNVIITPEAGREDKLLIIGAVTLLSALFFAVLLLALILVNRILSRGMWRPFYQTLQQIRQFDLENPDNIQFDKTNIAEFDELNESLRKLLQANIAAYNQQKEFADNASHELQTPLAIAQSKLELLSQSKALDNEEYSLIEAAQSALTRAGRINKNLLLLTKIENKQFADKEVIGLRELLNELCVQFSPFFEEKGSELKVTINAEPTVNGNKILLEILIGNLITNAIRHTLLPGNIYVTLAAGRLTVSNPGAESLNKAQLFKRFASASHNLPGTGLGLAIVKQIVMRYQWNVDYDFAEGYHHFILCFSKLKEVTAQ</sequence>
<feature type="transmembrane region" description="Helical" evidence="8">
    <location>
        <begin position="12"/>
        <end position="30"/>
    </location>
</feature>
<accession>A0ABY6IV42</accession>
<evidence type="ECO:0000256" key="1">
    <source>
        <dbReference type="ARBA" id="ARBA00000085"/>
    </source>
</evidence>
<evidence type="ECO:0000259" key="9">
    <source>
        <dbReference type="PROSITE" id="PS50109"/>
    </source>
</evidence>
<dbReference type="Gene3D" id="3.30.565.10">
    <property type="entry name" value="Histidine kinase-like ATPase, C-terminal domain"/>
    <property type="match status" value="1"/>
</dbReference>
<reference evidence="10" key="1">
    <citation type="submission" date="2022-10" db="EMBL/GenBank/DDBJ databases">
        <title>Chitinophaga sp. nov., isolated from soil.</title>
        <authorList>
            <person name="Jeon C.O."/>
        </authorList>
    </citation>
    <scope>NUCLEOTIDE SEQUENCE</scope>
    <source>
        <strain evidence="10">R8</strain>
    </source>
</reference>
<gene>
    <name evidence="10" type="ORF">MKQ68_14160</name>
</gene>
<evidence type="ECO:0000256" key="7">
    <source>
        <dbReference type="ARBA" id="ARBA00022989"/>
    </source>
</evidence>
<name>A0ABY6IV42_9BACT</name>
<dbReference type="SUPFAM" id="SSF55874">
    <property type="entry name" value="ATPase domain of HSP90 chaperone/DNA topoisomerase II/histidine kinase"/>
    <property type="match status" value="1"/>
</dbReference>
<dbReference type="GO" id="GO:0016301">
    <property type="term" value="F:kinase activity"/>
    <property type="evidence" value="ECO:0007669"/>
    <property type="project" value="UniProtKB-KW"/>
</dbReference>
<dbReference type="InterPro" id="IPR003594">
    <property type="entry name" value="HATPase_dom"/>
</dbReference>
<evidence type="ECO:0000256" key="4">
    <source>
        <dbReference type="ARBA" id="ARBA00022679"/>
    </source>
</evidence>
<dbReference type="InterPro" id="IPR003661">
    <property type="entry name" value="HisK_dim/P_dom"/>
</dbReference>
<dbReference type="CDD" id="cd00075">
    <property type="entry name" value="HATPase"/>
    <property type="match status" value="1"/>
</dbReference>
<organism evidence="10 11">
    <name type="scientific">Chitinophaga horti</name>
    <dbReference type="NCBI Taxonomy" id="2920382"/>
    <lineage>
        <taxon>Bacteria</taxon>
        <taxon>Pseudomonadati</taxon>
        <taxon>Bacteroidota</taxon>
        <taxon>Chitinophagia</taxon>
        <taxon>Chitinophagales</taxon>
        <taxon>Chitinophagaceae</taxon>
        <taxon>Chitinophaga</taxon>
    </lineage>
</organism>
<protein>
    <recommendedName>
        <fullName evidence="2">histidine kinase</fullName>
        <ecNumber evidence="2">2.7.13.3</ecNumber>
    </recommendedName>
</protein>
<dbReference type="Proteomes" id="UP001162741">
    <property type="component" value="Chromosome"/>
</dbReference>
<evidence type="ECO:0000313" key="11">
    <source>
        <dbReference type="Proteomes" id="UP001162741"/>
    </source>
</evidence>
<dbReference type="SMART" id="SM00387">
    <property type="entry name" value="HATPase_c"/>
    <property type="match status" value="1"/>
</dbReference>
<dbReference type="InterPro" id="IPR036890">
    <property type="entry name" value="HATPase_C_sf"/>
</dbReference>
<keyword evidence="5 8" id="KW-0812">Transmembrane</keyword>
<dbReference type="EC" id="2.7.13.3" evidence="2"/>
<dbReference type="SMART" id="SM00388">
    <property type="entry name" value="HisKA"/>
    <property type="match status" value="1"/>
</dbReference>
<keyword evidence="6 10" id="KW-0418">Kinase</keyword>
<evidence type="ECO:0000256" key="3">
    <source>
        <dbReference type="ARBA" id="ARBA00022553"/>
    </source>
</evidence>